<sequence length="299" mass="32668">MPTRRYSADSRRAELLERIESDIPYAVAQALREDLGGEVDADRDITAQLLPADKQASATLITREAGVFCGQRWLNEVFIQLGNKVKTTWLVADGDTLVPNQPLCQLSGPARTLLTGERTALNFIQTLSGVATEVSRYVALLEGTQTRLLDTRKTLPGLRTALKYAVLCGGGSNHRLGLSDAFLIKENHIIAAGSIKKAVEQAFWLHADVPVEVEVESLDELQQALDAGADIVMLDNFSIDMMREAVTLAQGRSQLEISGNVTRDTLRAYAQTGVDYISVGALTKNVTALDLSLRFDEPR</sequence>
<evidence type="ECO:0000256" key="2">
    <source>
        <dbReference type="ARBA" id="ARBA00004893"/>
    </source>
</evidence>
<keyword evidence="14" id="KW-1185">Reference proteome</keyword>
<evidence type="ECO:0000259" key="11">
    <source>
        <dbReference type="Pfam" id="PF01729"/>
    </source>
</evidence>
<evidence type="ECO:0000256" key="7">
    <source>
        <dbReference type="ARBA" id="ARBA00022679"/>
    </source>
</evidence>
<dbReference type="GO" id="GO:0009435">
    <property type="term" value="P:NAD+ biosynthetic process"/>
    <property type="evidence" value="ECO:0007669"/>
    <property type="project" value="UniProtKB-UniPathway"/>
</dbReference>
<keyword evidence="5" id="KW-0662">Pyridine nucleotide biosynthesis</keyword>
<dbReference type="PANTHER" id="PTHR32179">
    <property type="entry name" value="NICOTINATE-NUCLEOTIDE PYROPHOSPHORYLASE [CARBOXYLATING]"/>
    <property type="match status" value="1"/>
</dbReference>
<dbReference type="Pfam" id="PF02749">
    <property type="entry name" value="QRPTase_N"/>
    <property type="match status" value="1"/>
</dbReference>
<evidence type="ECO:0000256" key="10">
    <source>
        <dbReference type="PIRSR" id="PIRSR006250-1"/>
    </source>
</evidence>
<dbReference type="InterPro" id="IPR036068">
    <property type="entry name" value="Nicotinate_pribotase-like_C"/>
</dbReference>
<feature type="binding site" evidence="10">
    <location>
        <position position="214"/>
    </location>
    <ligand>
        <name>substrate</name>
    </ligand>
</feature>
<dbReference type="GO" id="GO:0034213">
    <property type="term" value="P:quinolinate catabolic process"/>
    <property type="evidence" value="ECO:0007669"/>
    <property type="project" value="TreeGrafter"/>
</dbReference>
<evidence type="ECO:0000313" key="13">
    <source>
        <dbReference type="EMBL" id="ATA19363.1"/>
    </source>
</evidence>
<dbReference type="RefSeq" id="WP_095845968.1">
    <property type="nucleotide sequence ID" value="NZ_CP014136.1"/>
</dbReference>
<dbReference type="InterPro" id="IPR013785">
    <property type="entry name" value="Aldolase_TIM"/>
</dbReference>
<accession>A0A250AZG4</accession>
<dbReference type="AlphaFoldDB" id="A0A250AZG4"/>
<feature type="binding site" evidence="10">
    <location>
        <position position="185"/>
    </location>
    <ligand>
        <name>substrate</name>
    </ligand>
</feature>
<dbReference type="InterPro" id="IPR037128">
    <property type="entry name" value="Quinolinate_PRibosylTase_N_sf"/>
</dbReference>
<feature type="binding site" evidence="10">
    <location>
        <position position="118"/>
    </location>
    <ligand>
        <name>substrate</name>
    </ligand>
</feature>
<dbReference type="Gene3D" id="3.20.20.70">
    <property type="entry name" value="Aldolase class I"/>
    <property type="match status" value="1"/>
</dbReference>
<dbReference type="PANTHER" id="PTHR32179:SF3">
    <property type="entry name" value="NICOTINATE-NUCLEOTIDE PYROPHOSPHORYLASE [CARBOXYLATING]"/>
    <property type="match status" value="1"/>
</dbReference>
<dbReference type="FunFam" id="3.20.20.70:FF:000030">
    <property type="entry name" value="Nicotinate-nucleotide pyrophosphorylase, carboxylating"/>
    <property type="match status" value="1"/>
</dbReference>
<keyword evidence="6 9" id="KW-0328">Glycosyltransferase</keyword>
<dbReference type="NCBIfam" id="TIGR00078">
    <property type="entry name" value="nadC"/>
    <property type="match status" value="1"/>
</dbReference>
<protein>
    <recommendedName>
        <fullName evidence="4">nicotinate-nucleotide diphosphorylase (carboxylating)</fullName>
        <ecNumber evidence="4">2.4.2.19</ecNumber>
    </recommendedName>
    <alternativeName>
        <fullName evidence="8">Quinolinate phosphoribosyltransferase [decarboxylating]</fullName>
    </alternativeName>
</protein>
<dbReference type="OrthoDB" id="9782546at2"/>
<evidence type="ECO:0000256" key="1">
    <source>
        <dbReference type="ARBA" id="ARBA00003237"/>
    </source>
</evidence>
<dbReference type="PIRSF" id="PIRSF006250">
    <property type="entry name" value="NadC_ModD"/>
    <property type="match status" value="1"/>
</dbReference>
<comment type="function">
    <text evidence="1">Involved in the catabolism of quinolinic acid (QA).</text>
</comment>
<feature type="binding site" evidence="10">
    <location>
        <begin position="279"/>
        <end position="281"/>
    </location>
    <ligand>
        <name>substrate</name>
    </ligand>
</feature>
<dbReference type="UniPathway" id="UPA00253">
    <property type="reaction ID" value="UER00331"/>
</dbReference>
<dbReference type="GO" id="GO:0005737">
    <property type="term" value="C:cytoplasm"/>
    <property type="evidence" value="ECO:0007669"/>
    <property type="project" value="TreeGrafter"/>
</dbReference>
<comment type="pathway">
    <text evidence="2">Cofactor biosynthesis; NAD(+) biosynthesis; nicotinate D-ribonucleotide from quinolinate: step 1/1.</text>
</comment>
<dbReference type="SUPFAM" id="SSF54675">
    <property type="entry name" value="Nicotinate/Quinolinate PRTase N-terminal domain-like"/>
    <property type="match status" value="1"/>
</dbReference>
<feature type="domain" description="Quinolinate phosphoribosyl transferase C-terminal" evidence="11">
    <location>
        <begin position="130"/>
        <end position="294"/>
    </location>
</feature>
<evidence type="ECO:0000256" key="4">
    <source>
        <dbReference type="ARBA" id="ARBA00011944"/>
    </source>
</evidence>
<reference evidence="13 14" key="1">
    <citation type="submission" date="2016-01" db="EMBL/GenBank/DDBJ databases">
        <authorList>
            <person name="Oliw E.H."/>
        </authorList>
    </citation>
    <scope>NUCLEOTIDE SEQUENCE [LARGE SCALE GENOMIC DNA]</scope>
    <source>
        <strain evidence="13 14">FRB97</strain>
    </source>
</reference>
<dbReference type="SUPFAM" id="SSF51690">
    <property type="entry name" value="Nicotinate/Quinolinate PRTase C-terminal domain-like"/>
    <property type="match status" value="1"/>
</dbReference>
<feature type="domain" description="Quinolinate phosphoribosyl transferase N-terminal" evidence="12">
    <location>
        <begin position="44"/>
        <end position="128"/>
    </location>
</feature>
<evidence type="ECO:0000313" key="14">
    <source>
        <dbReference type="Proteomes" id="UP000217182"/>
    </source>
</evidence>
<feature type="binding site" evidence="10">
    <location>
        <begin position="151"/>
        <end position="153"/>
    </location>
    <ligand>
        <name>substrate</name>
    </ligand>
</feature>
<keyword evidence="7 9" id="KW-0808">Transferase</keyword>
<feature type="binding site" evidence="10">
    <location>
        <position position="175"/>
    </location>
    <ligand>
        <name>substrate</name>
    </ligand>
</feature>
<evidence type="ECO:0000256" key="9">
    <source>
        <dbReference type="PIRNR" id="PIRNR006250"/>
    </source>
</evidence>
<gene>
    <name evidence="13" type="ORF">AWC35_08425</name>
</gene>
<feature type="binding site" evidence="10">
    <location>
        <position position="235"/>
    </location>
    <ligand>
        <name>substrate</name>
    </ligand>
</feature>
<evidence type="ECO:0000256" key="6">
    <source>
        <dbReference type="ARBA" id="ARBA00022676"/>
    </source>
</evidence>
<dbReference type="InterPro" id="IPR004393">
    <property type="entry name" value="NadC"/>
</dbReference>
<dbReference type="Pfam" id="PF01729">
    <property type="entry name" value="QRPTase_C"/>
    <property type="match status" value="1"/>
</dbReference>
<dbReference type="CDD" id="cd01572">
    <property type="entry name" value="QPRTase"/>
    <property type="match status" value="1"/>
</dbReference>
<evidence type="ECO:0000259" key="12">
    <source>
        <dbReference type="Pfam" id="PF02749"/>
    </source>
</evidence>
<dbReference type="InterPro" id="IPR002638">
    <property type="entry name" value="Quinolinate_PRibosylTrfase_C"/>
</dbReference>
<organism evidence="13 14">
    <name type="scientific">Gibbsiella quercinecans</name>
    <dbReference type="NCBI Taxonomy" id="929813"/>
    <lineage>
        <taxon>Bacteria</taxon>
        <taxon>Pseudomonadati</taxon>
        <taxon>Pseudomonadota</taxon>
        <taxon>Gammaproteobacteria</taxon>
        <taxon>Enterobacterales</taxon>
        <taxon>Yersiniaceae</taxon>
        <taxon>Gibbsiella</taxon>
    </lineage>
</organism>
<dbReference type="InterPro" id="IPR022412">
    <property type="entry name" value="Quinolinate_PRibosylTrfase_N"/>
</dbReference>
<feature type="binding site" evidence="10">
    <location>
        <begin position="258"/>
        <end position="260"/>
    </location>
    <ligand>
        <name>substrate</name>
    </ligand>
</feature>
<dbReference type="GO" id="GO:0004514">
    <property type="term" value="F:nicotinate-nucleotide diphosphorylase (carboxylating) activity"/>
    <property type="evidence" value="ECO:0007669"/>
    <property type="project" value="UniProtKB-EC"/>
</dbReference>
<dbReference type="Gene3D" id="3.90.1170.20">
    <property type="entry name" value="Quinolinate phosphoribosyl transferase, N-terminal domain"/>
    <property type="match status" value="1"/>
</dbReference>
<evidence type="ECO:0000256" key="8">
    <source>
        <dbReference type="ARBA" id="ARBA00033102"/>
    </source>
</evidence>
<comment type="similarity">
    <text evidence="3 9">Belongs to the NadC/ModD family.</text>
</comment>
<evidence type="ECO:0000256" key="5">
    <source>
        <dbReference type="ARBA" id="ARBA00022642"/>
    </source>
</evidence>
<evidence type="ECO:0000256" key="3">
    <source>
        <dbReference type="ARBA" id="ARBA00009400"/>
    </source>
</evidence>
<proteinExistence type="inferred from homology"/>
<dbReference type="KEGG" id="gqu:AWC35_08425"/>
<dbReference type="EMBL" id="CP014136">
    <property type="protein sequence ID" value="ATA19363.1"/>
    <property type="molecule type" value="Genomic_DNA"/>
</dbReference>
<dbReference type="EC" id="2.4.2.19" evidence="4"/>
<dbReference type="InterPro" id="IPR027277">
    <property type="entry name" value="NadC/ModD"/>
</dbReference>
<name>A0A250AZG4_9GAMM</name>
<dbReference type="Proteomes" id="UP000217182">
    <property type="component" value="Chromosome"/>
</dbReference>